<proteinExistence type="predicted"/>
<keyword evidence="3" id="KW-1185">Reference proteome</keyword>
<name>A0A5S9NBC4_9HYPH</name>
<protein>
    <recommendedName>
        <fullName evidence="1">DUF4376 domain-containing protein</fullName>
    </recommendedName>
</protein>
<evidence type="ECO:0000313" key="3">
    <source>
        <dbReference type="Proteomes" id="UP000433050"/>
    </source>
</evidence>
<evidence type="ECO:0000259" key="1">
    <source>
        <dbReference type="Pfam" id="PF14301"/>
    </source>
</evidence>
<dbReference type="AlphaFoldDB" id="A0A5S9NBC4"/>
<sequence length="189" mass="19664">MRYARLQDNAVAEIIDLPAGLAIADAFHPDVASTMIEAPDPAVTVGWLWDGEALSPPTTDHAEHQRAMIAAVDARRDGILAGGYPTAGLHISLSNASRADMTAMAATALAAIGGAIPWPDSYALGWIAMENERLALATPVEGLTLAGLVGDYYARTVQHARTLKDAVLAAPDEAALDAIDISAGWPTVG</sequence>
<feature type="domain" description="DUF4376" evidence="1">
    <location>
        <begin position="63"/>
        <end position="179"/>
    </location>
</feature>
<dbReference type="InterPro" id="IPR025484">
    <property type="entry name" value="DUF4376"/>
</dbReference>
<evidence type="ECO:0000313" key="2">
    <source>
        <dbReference type="EMBL" id="CAA0086845.1"/>
    </source>
</evidence>
<accession>A0A5S9NBC4</accession>
<organism evidence="2 3">
    <name type="scientific">Starkeya nomas</name>
    <dbReference type="NCBI Taxonomy" id="2666134"/>
    <lineage>
        <taxon>Bacteria</taxon>
        <taxon>Pseudomonadati</taxon>
        <taxon>Pseudomonadota</taxon>
        <taxon>Alphaproteobacteria</taxon>
        <taxon>Hyphomicrobiales</taxon>
        <taxon>Xanthobacteraceae</taxon>
        <taxon>Starkeya</taxon>
    </lineage>
</organism>
<dbReference type="EMBL" id="CACSAS010000001">
    <property type="protein sequence ID" value="CAA0086845.1"/>
    <property type="molecule type" value="Genomic_DNA"/>
</dbReference>
<reference evidence="2 3" key="1">
    <citation type="submission" date="2019-12" db="EMBL/GenBank/DDBJ databases">
        <authorList>
            <person name="Reyes-Prieto M."/>
        </authorList>
    </citation>
    <scope>NUCLEOTIDE SEQUENCE [LARGE SCALE GENOMIC DNA]</scope>
    <source>
        <strain evidence="2">HF14-78462</strain>
    </source>
</reference>
<dbReference type="RefSeq" id="WP_159597659.1">
    <property type="nucleotide sequence ID" value="NZ_CACSAS010000001.1"/>
</dbReference>
<dbReference type="Pfam" id="PF14301">
    <property type="entry name" value="DUF4376"/>
    <property type="match status" value="1"/>
</dbReference>
<gene>
    <name evidence="2" type="ORF">STARVERO_00313</name>
</gene>
<dbReference type="Proteomes" id="UP000433050">
    <property type="component" value="Unassembled WGS sequence"/>
</dbReference>